<accession>X0B256</accession>
<protein>
    <submittedName>
        <fullName evidence="1">Uncharacterized protein</fullName>
    </submittedName>
</protein>
<evidence type="ECO:0000313" key="1">
    <source>
        <dbReference type="EMBL" id="EXK75831.1"/>
    </source>
</evidence>
<keyword evidence="2" id="KW-1185">Reference proteome</keyword>
<reference evidence="1 2" key="1">
    <citation type="submission" date="2011-11" db="EMBL/GenBank/DDBJ databases">
        <title>The Genome Sequence of Fusarium oxysporum PHW815.</title>
        <authorList>
            <consortium name="The Broad Institute Genome Sequencing Platform"/>
            <person name="Ma L.-J."/>
            <person name="Gale L.R."/>
            <person name="Schwartz D.C."/>
            <person name="Zhou S."/>
            <person name="Corby-Kistler H."/>
            <person name="Young S.K."/>
            <person name="Zeng Q."/>
            <person name="Gargeya S."/>
            <person name="Fitzgerald M."/>
            <person name="Haas B."/>
            <person name="Abouelleil A."/>
            <person name="Alvarado L."/>
            <person name="Arachchi H.M."/>
            <person name="Berlin A."/>
            <person name="Brown A."/>
            <person name="Chapman S.B."/>
            <person name="Chen Z."/>
            <person name="Dunbar C."/>
            <person name="Freedman E."/>
            <person name="Gearin G."/>
            <person name="Goldberg J."/>
            <person name="Griggs A."/>
            <person name="Gujja S."/>
            <person name="Heiman D."/>
            <person name="Howarth C."/>
            <person name="Larson L."/>
            <person name="Lui A."/>
            <person name="MacDonald P.J.P."/>
            <person name="Montmayeur A."/>
            <person name="Murphy C."/>
            <person name="Neiman D."/>
            <person name="Pearson M."/>
            <person name="Priest M."/>
            <person name="Roberts A."/>
            <person name="Saif S."/>
            <person name="Shea T."/>
            <person name="Shenoy N."/>
            <person name="Sisk P."/>
            <person name="Stolte C."/>
            <person name="Sykes S."/>
            <person name="Wortman J."/>
            <person name="Nusbaum C."/>
            <person name="Birren B."/>
        </authorList>
    </citation>
    <scope>NUCLEOTIDE SEQUENCE [LARGE SCALE GENOMIC DNA]</scope>
    <source>
        <strain evidence="1 2">54005</strain>
    </source>
</reference>
<name>X0B256_FUSOX</name>
<gene>
    <name evidence="1" type="ORF">FOQG_19405</name>
</gene>
<sequence>MQTQAESEPSHHLRTFEDLLRHGKETLEMLFNSPADYDRDEDEYGVYTIRNDYTLKADYKEQKKARSTTWAFGNRALSMGI</sequence>
<proteinExistence type="predicted"/>
<dbReference type="Proteomes" id="UP000030663">
    <property type="component" value="Unassembled WGS sequence"/>
</dbReference>
<dbReference type="AlphaFoldDB" id="X0B256"/>
<organism evidence="1 2">
    <name type="scientific">Fusarium oxysporum f. sp. raphani 54005</name>
    <dbReference type="NCBI Taxonomy" id="1089458"/>
    <lineage>
        <taxon>Eukaryota</taxon>
        <taxon>Fungi</taxon>
        <taxon>Dikarya</taxon>
        <taxon>Ascomycota</taxon>
        <taxon>Pezizomycotina</taxon>
        <taxon>Sordariomycetes</taxon>
        <taxon>Hypocreomycetidae</taxon>
        <taxon>Hypocreales</taxon>
        <taxon>Nectriaceae</taxon>
        <taxon>Fusarium</taxon>
        <taxon>Fusarium oxysporum species complex</taxon>
    </lineage>
</organism>
<dbReference type="HOGENOM" id="CLU_2574000_0_0_1"/>
<evidence type="ECO:0000313" key="2">
    <source>
        <dbReference type="Proteomes" id="UP000030663"/>
    </source>
</evidence>
<dbReference type="EMBL" id="JH658790">
    <property type="protein sequence ID" value="EXK75831.1"/>
    <property type="molecule type" value="Genomic_DNA"/>
</dbReference>